<keyword evidence="2" id="KW-1185">Reference proteome</keyword>
<reference evidence="1 2" key="1">
    <citation type="submission" date="2020-01" db="EMBL/GenBank/DDBJ databases">
        <authorList>
            <consortium name="DOE Joint Genome Institute"/>
            <person name="Haridas S."/>
            <person name="Albert R."/>
            <person name="Binder M."/>
            <person name="Bloem J."/>
            <person name="Labutti K."/>
            <person name="Salamov A."/>
            <person name="Andreopoulos B."/>
            <person name="Baker S.E."/>
            <person name="Barry K."/>
            <person name="Bills G."/>
            <person name="Bluhm B.H."/>
            <person name="Cannon C."/>
            <person name="Castanera R."/>
            <person name="Culley D.E."/>
            <person name="Daum C."/>
            <person name="Ezra D."/>
            <person name="Gonzalez J.B."/>
            <person name="Henrissat B."/>
            <person name="Kuo A."/>
            <person name="Liang C."/>
            <person name="Lipzen A."/>
            <person name="Lutzoni F."/>
            <person name="Magnuson J."/>
            <person name="Mondo S."/>
            <person name="Nolan M."/>
            <person name="Ohm R."/>
            <person name="Pangilinan J."/>
            <person name="Park H.-J.H."/>
            <person name="Ramirez L."/>
            <person name="Alfaro M."/>
            <person name="Sun H."/>
            <person name="Tritt A."/>
            <person name="Yoshinaga Y."/>
            <person name="Zwiers L.-H.L."/>
            <person name="Turgeon B.G."/>
            <person name="Goodwin S.B."/>
            <person name="Spatafora J.W."/>
            <person name="Crous P.W."/>
            <person name="Grigoriev I.V."/>
        </authorList>
    </citation>
    <scope>NUCLEOTIDE SEQUENCE [LARGE SCALE GENOMIC DNA]</scope>
    <source>
        <strain evidence="1 2">CBS 611.86</strain>
    </source>
</reference>
<comment type="caution">
    <text evidence="1">The sequence shown here is derived from an EMBL/GenBank/DDBJ whole genome shotgun (WGS) entry which is preliminary data.</text>
</comment>
<sequence>MLVLSCACLRPPVTCSSSPLLQHESRRFPCVLHYPKPAEYEEHTRNSTTVVSVKLVLCAVSENYSAIIMASSTSPQRISEYRRNSAPIVDASRERCQLSQLSFWLFLPSDEVWDPVSCTLVYNSRQIRSLMAGVSQNSISSRFETLARTPPYPRLKGACQGLPPGSR</sequence>
<dbReference type="AlphaFoldDB" id="A0A7C8MG08"/>
<name>A0A7C8MG08_9PLEO</name>
<organism evidence="1 2">
    <name type="scientific">Massariosphaeria phaeospora</name>
    <dbReference type="NCBI Taxonomy" id="100035"/>
    <lineage>
        <taxon>Eukaryota</taxon>
        <taxon>Fungi</taxon>
        <taxon>Dikarya</taxon>
        <taxon>Ascomycota</taxon>
        <taxon>Pezizomycotina</taxon>
        <taxon>Dothideomycetes</taxon>
        <taxon>Pleosporomycetidae</taxon>
        <taxon>Pleosporales</taxon>
        <taxon>Pleosporales incertae sedis</taxon>
        <taxon>Massariosphaeria</taxon>
    </lineage>
</organism>
<evidence type="ECO:0000313" key="2">
    <source>
        <dbReference type="Proteomes" id="UP000481861"/>
    </source>
</evidence>
<proteinExistence type="predicted"/>
<accession>A0A7C8MG08</accession>
<evidence type="ECO:0000313" key="1">
    <source>
        <dbReference type="EMBL" id="KAF2874443.1"/>
    </source>
</evidence>
<gene>
    <name evidence="1" type="ORF">BDV95DRAFT_332935</name>
</gene>
<protein>
    <submittedName>
        <fullName evidence="1">Uncharacterized protein</fullName>
    </submittedName>
</protein>
<dbReference type="EMBL" id="JAADJZ010000006">
    <property type="protein sequence ID" value="KAF2874443.1"/>
    <property type="molecule type" value="Genomic_DNA"/>
</dbReference>
<dbReference type="Proteomes" id="UP000481861">
    <property type="component" value="Unassembled WGS sequence"/>
</dbReference>